<dbReference type="PROSITE" id="PS51257">
    <property type="entry name" value="PROKAR_LIPOPROTEIN"/>
    <property type="match status" value="1"/>
</dbReference>
<dbReference type="InterPro" id="IPR038404">
    <property type="entry name" value="TRAP_DctP_sf"/>
</dbReference>
<dbReference type="Pfam" id="PF03480">
    <property type="entry name" value="DctP"/>
    <property type="match status" value="1"/>
</dbReference>
<proteinExistence type="inferred from homology"/>
<organism evidence="4 5">
    <name type="scientific">Methylobacterium komagatae</name>
    <dbReference type="NCBI Taxonomy" id="374425"/>
    <lineage>
        <taxon>Bacteria</taxon>
        <taxon>Pseudomonadati</taxon>
        <taxon>Pseudomonadota</taxon>
        <taxon>Alphaproteobacteria</taxon>
        <taxon>Hyphomicrobiales</taxon>
        <taxon>Methylobacteriaceae</taxon>
        <taxon>Methylobacterium</taxon>
    </lineage>
</organism>
<dbReference type="PANTHER" id="PTHR33376:SF7">
    <property type="entry name" value="C4-DICARBOXYLATE-BINDING PROTEIN DCTB"/>
    <property type="match status" value="1"/>
</dbReference>
<dbReference type="EMBL" id="JBHSWN010000001">
    <property type="protein sequence ID" value="MFC6789738.1"/>
    <property type="molecule type" value="Genomic_DNA"/>
</dbReference>
<dbReference type="PROSITE" id="PS51318">
    <property type="entry name" value="TAT"/>
    <property type="match status" value="1"/>
</dbReference>
<keyword evidence="5" id="KW-1185">Reference proteome</keyword>
<dbReference type="PANTHER" id="PTHR33376">
    <property type="match status" value="1"/>
</dbReference>
<protein>
    <submittedName>
        <fullName evidence="4">TRAP transporter substrate-binding protein DctP</fullName>
    </submittedName>
</protein>
<dbReference type="RefSeq" id="WP_378968892.1">
    <property type="nucleotide sequence ID" value="NZ_JBHSWN010000001.1"/>
</dbReference>
<name>A0ABW2BH54_9HYPH</name>
<sequence length="340" mass="36729">MITRRHILGAASAVGGLVACPAVLRAQDAKVLKLSHQFPGGTLEEGDARDRIARRFAAEVEKRTSGGLKVQVYPTSSLMKTLAQFSAVRKGALDMSLVPLSYAGGEVPETNLALMPAVVASYGQAAKWRDAKIGEEFSKTLAEKGVVIITWVWQSGSVASKVKPILAPEDVKGVKIRGGGREIDMMFQAMGGIVSTMPSSEMYIGMQTGALEAAISSSTSLISFRLDEMTKNLTAGRGRSFWFVLEPLIMSKIVFDSLSPEQQKAVRDVGRELESFSFAAAKADDEELVKIYGARGVQIHDLTDANIDKWRDLARGTAWKDFAGKSARCAELLKLAEQVS</sequence>
<reference evidence="5" key="1">
    <citation type="journal article" date="2019" name="Int. J. Syst. Evol. Microbiol.">
        <title>The Global Catalogue of Microorganisms (GCM) 10K type strain sequencing project: providing services to taxonomists for standard genome sequencing and annotation.</title>
        <authorList>
            <consortium name="The Broad Institute Genomics Platform"/>
            <consortium name="The Broad Institute Genome Sequencing Center for Infectious Disease"/>
            <person name="Wu L."/>
            <person name="Ma J."/>
        </authorList>
    </citation>
    <scope>NUCLEOTIDE SEQUENCE [LARGE SCALE GENOMIC DNA]</scope>
    <source>
        <strain evidence="5">CCUG 48316</strain>
    </source>
</reference>
<dbReference type="InterPro" id="IPR018389">
    <property type="entry name" value="DctP_fam"/>
</dbReference>
<comment type="caution">
    <text evidence="4">The sequence shown here is derived from an EMBL/GenBank/DDBJ whole genome shotgun (WGS) entry which is preliminary data.</text>
</comment>
<evidence type="ECO:0000313" key="5">
    <source>
        <dbReference type="Proteomes" id="UP001596292"/>
    </source>
</evidence>
<accession>A0ABW2BH54</accession>
<dbReference type="NCBIfam" id="NF037995">
    <property type="entry name" value="TRAP_S1"/>
    <property type="match status" value="1"/>
</dbReference>
<evidence type="ECO:0000256" key="3">
    <source>
        <dbReference type="ARBA" id="ARBA00022729"/>
    </source>
</evidence>
<evidence type="ECO:0000256" key="2">
    <source>
        <dbReference type="ARBA" id="ARBA00022448"/>
    </source>
</evidence>
<comment type="similarity">
    <text evidence="1">Belongs to the bacterial solute-binding protein 7 family.</text>
</comment>
<keyword evidence="3" id="KW-0732">Signal</keyword>
<dbReference type="InterPro" id="IPR006311">
    <property type="entry name" value="TAT_signal"/>
</dbReference>
<evidence type="ECO:0000256" key="1">
    <source>
        <dbReference type="ARBA" id="ARBA00009023"/>
    </source>
</evidence>
<dbReference type="Gene3D" id="3.40.190.170">
    <property type="entry name" value="Bacterial extracellular solute-binding protein, family 7"/>
    <property type="match status" value="1"/>
</dbReference>
<evidence type="ECO:0000313" key="4">
    <source>
        <dbReference type="EMBL" id="MFC6789738.1"/>
    </source>
</evidence>
<dbReference type="Proteomes" id="UP001596292">
    <property type="component" value="Unassembled WGS sequence"/>
</dbReference>
<keyword evidence="2" id="KW-0813">Transport</keyword>
<gene>
    <name evidence="4" type="primary">dctP</name>
    <name evidence="4" type="ORF">ACFQE0_08980</name>
</gene>